<dbReference type="AlphaFoldDB" id="A0A1Y5SGB4"/>
<reference evidence="6 7" key="1">
    <citation type="submission" date="2017-03" db="EMBL/GenBank/DDBJ databases">
        <authorList>
            <person name="Afonso C.L."/>
            <person name="Miller P.J."/>
            <person name="Scott M.A."/>
            <person name="Spackman E."/>
            <person name="Goraichik I."/>
            <person name="Dimitrov K.M."/>
            <person name="Suarez D.L."/>
            <person name="Swayne D.E."/>
        </authorList>
    </citation>
    <scope>NUCLEOTIDE SEQUENCE [LARGE SCALE GENOMIC DNA]</scope>
    <source>
        <strain evidence="6 7">CECT 7023</strain>
    </source>
</reference>
<evidence type="ECO:0000256" key="2">
    <source>
        <dbReference type="ARBA" id="ARBA00023002"/>
    </source>
</evidence>
<dbReference type="PANTHER" id="PTHR10173">
    <property type="entry name" value="METHIONINE SULFOXIDE REDUCTASE"/>
    <property type="match status" value="1"/>
</dbReference>
<gene>
    <name evidence="6" type="primary">msrB_2</name>
    <name evidence="6" type="ORF">ROA7023_01556</name>
</gene>
<keyword evidence="2 6" id="KW-0560">Oxidoreductase</keyword>
<keyword evidence="7" id="KW-1185">Reference proteome</keyword>
<evidence type="ECO:0000256" key="4">
    <source>
        <dbReference type="SAM" id="SignalP"/>
    </source>
</evidence>
<dbReference type="Proteomes" id="UP000193900">
    <property type="component" value="Unassembled WGS sequence"/>
</dbReference>
<protein>
    <recommendedName>
        <fullName evidence="1">peptide-methionine (R)-S-oxide reductase</fullName>
        <ecNumber evidence="1">1.8.4.12</ecNumber>
    </recommendedName>
</protein>
<proteinExistence type="predicted"/>
<feature type="domain" description="MsrB" evidence="5">
    <location>
        <begin position="36"/>
        <end position="157"/>
    </location>
</feature>
<dbReference type="InterPro" id="IPR011057">
    <property type="entry name" value="Mss4-like_sf"/>
</dbReference>
<dbReference type="EC" id="1.8.4.12" evidence="1"/>
<dbReference type="EMBL" id="FWFZ01000006">
    <property type="protein sequence ID" value="SLN40167.1"/>
    <property type="molecule type" value="Genomic_DNA"/>
</dbReference>
<evidence type="ECO:0000313" key="7">
    <source>
        <dbReference type="Proteomes" id="UP000193900"/>
    </source>
</evidence>
<evidence type="ECO:0000256" key="1">
    <source>
        <dbReference type="ARBA" id="ARBA00012499"/>
    </source>
</evidence>
<dbReference type="InterPro" id="IPR002579">
    <property type="entry name" value="Met_Sox_Rdtase_MsrB_dom"/>
</dbReference>
<dbReference type="InterPro" id="IPR028427">
    <property type="entry name" value="Met_Sox_Rdtase_MsrB"/>
</dbReference>
<evidence type="ECO:0000313" key="6">
    <source>
        <dbReference type="EMBL" id="SLN40167.1"/>
    </source>
</evidence>
<dbReference type="GO" id="GO:0030091">
    <property type="term" value="P:protein repair"/>
    <property type="evidence" value="ECO:0007669"/>
    <property type="project" value="InterPro"/>
</dbReference>
<dbReference type="Pfam" id="PF01641">
    <property type="entry name" value="SelR"/>
    <property type="match status" value="1"/>
</dbReference>
<dbReference type="PROSITE" id="PS51790">
    <property type="entry name" value="MSRB"/>
    <property type="match status" value="1"/>
</dbReference>
<keyword evidence="4" id="KW-0732">Signal</keyword>
<evidence type="ECO:0000256" key="3">
    <source>
        <dbReference type="ARBA" id="ARBA00048488"/>
    </source>
</evidence>
<dbReference type="NCBIfam" id="TIGR00357">
    <property type="entry name" value="peptide-methionine (R)-S-oxide reductase MsrB"/>
    <property type="match status" value="1"/>
</dbReference>
<dbReference type="GO" id="GO:0033743">
    <property type="term" value="F:peptide-methionine (R)-S-oxide reductase activity"/>
    <property type="evidence" value="ECO:0007669"/>
    <property type="project" value="UniProtKB-EC"/>
</dbReference>
<dbReference type="Gene3D" id="2.170.150.20">
    <property type="entry name" value="Peptide methionine sulfoxide reductase"/>
    <property type="match status" value="1"/>
</dbReference>
<evidence type="ECO:0000259" key="5">
    <source>
        <dbReference type="PROSITE" id="PS51790"/>
    </source>
</evidence>
<feature type="signal peptide" evidence="4">
    <location>
        <begin position="1"/>
        <end position="24"/>
    </location>
</feature>
<dbReference type="SUPFAM" id="SSF51316">
    <property type="entry name" value="Mss4-like"/>
    <property type="match status" value="1"/>
</dbReference>
<name>A0A1Y5SGB4_9RHOB</name>
<dbReference type="RefSeq" id="WP_085878437.1">
    <property type="nucleotide sequence ID" value="NZ_FWFZ01000006.1"/>
</dbReference>
<organism evidence="6 7">
    <name type="scientific">Roseisalinus antarcticus</name>
    <dbReference type="NCBI Taxonomy" id="254357"/>
    <lineage>
        <taxon>Bacteria</taxon>
        <taxon>Pseudomonadati</taxon>
        <taxon>Pseudomonadota</taxon>
        <taxon>Alphaproteobacteria</taxon>
        <taxon>Rhodobacterales</taxon>
        <taxon>Roseobacteraceae</taxon>
        <taxon>Roseisalinus</taxon>
    </lineage>
</organism>
<sequence>MKRRTFLSLAGATGLAGTSLPALLAAQEQFEVARTETEWRAMLTDAEYRVMREEGTERAGSSPLDKVYEPGTYHCKGCDQALYSSEAKYDSGTGWPSFFRALPNAVETKPDRSFFTTRTEVHCDRCGSHLGHIFDDGPQPTGKRHCLNGVSLSFVPA</sequence>
<dbReference type="PANTHER" id="PTHR10173:SF57">
    <property type="entry name" value="PEPTIDE-METHIONINE (R)-S-OXIDE REDUCTASE"/>
    <property type="match status" value="1"/>
</dbReference>
<dbReference type="GO" id="GO:0006979">
    <property type="term" value="P:response to oxidative stress"/>
    <property type="evidence" value="ECO:0007669"/>
    <property type="project" value="InterPro"/>
</dbReference>
<accession>A0A1Y5SGB4</accession>
<comment type="catalytic activity">
    <reaction evidence="3">
        <text>L-methionyl-[protein] + [thioredoxin]-disulfide + H2O = L-methionyl-(R)-S-oxide-[protein] + [thioredoxin]-dithiol</text>
        <dbReference type="Rhea" id="RHEA:24164"/>
        <dbReference type="Rhea" id="RHEA-COMP:10698"/>
        <dbReference type="Rhea" id="RHEA-COMP:10700"/>
        <dbReference type="Rhea" id="RHEA-COMP:12313"/>
        <dbReference type="Rhea" id="RHEA-COMP:12314"/>
        <dbReference type="ChEBI" id="CHEBI:15377"/>
        <dbReference type="ChEBI" id="CHEBI:16044"/>
        <dbReference type="ChEBI" id="CHEBI:29950"/>
        <dbReference type="ChEBI" id="CHEBI:45764"/>
        <dbReference type="ChEBI" id="CHEBI:50058"/>
        <dbReference type="EC" id="1.8.4.12"/>
    </reaction>
</comment>
<dbReference type="OrthoDB" id="9785497at2"/>
<dbReference type="GO" id="GO:0005737">
    <property type="term" value="C:cytoplasm"/>
    <property type="evidence" value="ECO:0007669"/>
    <property type="project" value="TreeGrafter"/>
</dbReference>
<feature type="chain" id="PRO_5012893138" description="peptide-methionine (R)-S-oxide reductase" evidence="4">
    <location>
        <begin position="25"/>
        <end position="157"/>
    </location>
</feature>